<dbReference type="RefSeq" id="WP_344655990.1">
    <property type="nucleotide sequence ID" value="NZ_BAAAQM010000005.1"/>
</dbReference>
<protein>
    <recommendedName>
        <fullName evidence="1">HTH luxR-type domain-containing protein</fullName>
    </recommendedName>
</protein>
<reference evidence="2 3" key="1">
    <citation type="journal article" date="2019" name="Int. J. Syst. Evol. Microbiol.">
        <title>The Global Catalogue of Microorganisms (GCM) 10K type strain sequencing project: providing services to taxonomists for standard genome sequencing and annotation.</title>
        <authorList>
            <consortium name="The Broad Institute Genomics Platform"/>
            <consortium name="The Broad Institute Genome Sequencing Center for Infectious Disease"/>
            <person name="Wu L."/>
            <person name="Ma J."/>
        </authorList>
    </citation>
    <scope>NUCLEOTIDE SEQUENCE [LARGE SCALE GENOMIC DNA]</scope>
    <source>
        <strain evidence="2 3">JCM 16013</strain>
    </source>
</reference>
<evidence type="ECO:0000259" key="1">
    <source>
        <dbReference type="SMART" id="SM00421"/>
    </source>
</evidence>
<sequence>MSERVGTGHDEDLLASVYAWIVAERRLVDGGVAAMAEQFGCGERECQEAVDALLARHILIAGPEGVVAASPDVAIAALVGPRENAHREAELELMAERGRTAQLRTRLAALAPVYSDQLREGGVAGIDTIADMHAVRALIADLTATCESEVMACRPGGGRPPAALADALPRDLALLRRGVVLRSLYQHTARFHLPTQAYAEAVLAEGAQIRTVAEIPGLMIVVDRRMAFLPHAEHESGAVIVREPSVVAYLCAAFEQSWNLGSPFQTGPSAAHTAVAEIESAILMLLANGLEDDVIAKRIGLSLRACRGHIADLMEGFGARSRFQAGVIAAKSGLLEPSAQR</sequence>
<feature type="domain" description="HTH luxR-type" evidence="1">
    <location>
        <begin position="272"/>
        <end position="329"/>
    </location>
</feature>
<dbReference type="Proteomes" id="UP001499854">
    <property type="component" value="Unassembled WGS sequence"/>
</dbReference>
<dbReference type="SMART" id="SM00421">
    <property type="entry name" value="HTH_LUXR"/>
    <property type="match status" value="1"/>
</dbReference>
<evidence type="ECO:0000313" key="3">
    <source>
        <dbReference type="Proteomes" id="UP001499854"/>
    </source>
</evidence>
<keyword evidence="3" id="KW-1185">Reference proteome</keyword>
<dbReference type="EMBL" id="BAAAQM010000005">
    <property type="protein sequence ID" value="GAA1958186.1"/>
    <property type="molecule type" value="Genomic_DNA"/>
</dbReference>
<dbReference type="SUPFAM" id="SSF46894">
    <property type="entry name" value="C-terminal effector domain of the bipartite response regulators"/>
    <property type="match status" value="1"/>
</dbReference>
<dbReference type="PANTHER" id="PTHR34293">
    <property type="entry name" value="HTH-TYPE TRANSCRIPTIONAL REGULATOR TRMBL2"/>
    <property type="match status" value="1"/>
</dbReference>
<dbReference type="InterPro" id="IPR051797">
    <property type="entry name" value="TrmB-like"/>
</dbReference>
<accession>A0ABN2QU91</accession>
<evidence type="ECO:0000313" key="2">
    <source>
        <dbReference type="EMBL" id="GAA1958186.1"/>
    </source>
</evidence>
<dbReference type="InterPro" id="IPR016032">
    <property type="entry name" value="Sig_transdc_resp-reg_C-effctor"/>
</dbReference>
<dbReference type="InterPro" id="IPR000792">
    <property type="entry name" value="Tscrpt_reg_LuxR_C"/>
</dbReference>
<comment type="caution">
    <text evidence="2">The sequence shown here is derived from an EMBL/GenBank/DDBJ whole genome shotgun (WGS) entry which is preliminary data.</text>
</comment>
<name>A0ABN2QU91_9ACTN</name>
<gene>
    <name evidence="2" type="ORF">GCM10009838_12840</name>
</gene>
<organism evidence="2 3">
    <name type="scientific">Catenulispora subtropica</name>
    <dbReference type="NCBI Taxonomy" id="450798"/>
    <lineage>
        <taxon>Bacteria</taxon>
        <taxon>Bacillati</taxon>
        <taxon>Actinomycetota</taxon>
        <taxon>Actinomycetes</taxon>
        <taxon>Catenulisporales</taxon>
        <taxon>Catenulisporaceae</taxon>
        <taxon>Catenulispora</taxon>
    </lineage>
</organism>
<dbReference type="Gene3D" id="1.10.10.10">
    <property type="entry name" value="Winged helix-like DNA-binding domain superfamily/Winged helix DNA-binding domain"/>
    <property type="match status" value="1"/>
</dbReference>
<dbReference type="InterPro" id="IPR036388">
    <property type="entry name" value="WH-like_DNA-bd_sf"/>
</dbReference>
<proteinExistence type="predicted"/>
<dbReference type="PANTHER" id="PTHR34293:SF1">
    <property type="entry name" value="HTH-TYPE TRANSCRIPTIONAL REGULATOR TRMBL2"/>
    <property type="match status" value="1"/>
</dbReference>